<feature type="domain" description="PWI" evidence="3">
    <location>
        <begin position="28"/>
        <end position="129"/>
    </location>
</feature>
<dbReference type="InterPro" id="IPR036483">
    <property type="entry name" value="PWI_dom_sf"/>
</dbReference>
<dbReference type="GO" id="GO:0006397">
    <property type="term" value="P:mRNA processing"/>
    <property type="evidence" value="ECO:0007669"/>
    <property type="project" value="UniProtKB-KW"/>
</dbReference>
<gene>
    <name evidence="4" type="ORF">Hypma_002184</name>
</gene>
<feature type="region of interest" description="Disordered" evidence="2">
    <location>
        <begin position="285"/>
        <end position="414"/>
    </location>
</feature>
<dbReference type="Gene3D" id="1.20.1390.10">
    <property type="entry name" value="PWI domain"/>
    <property type="match status" value="1"/>
</dbReference>
<evidence type="ECO:0000256" key="2">
    <source>
        <dbReference type="SAM" id="MobiDB-lite"/>
    </source>
</evidence>
<keyword evidence="5" id="KW-1185">Reference proteome</keyword>
<dbReference type="SMART" id="SM00311">
    <property type="entry name" value="PWI"/>
    <property type="match status" value="1"/>
</dbReference>
<feature type="compositionally biased region" description="Basic residues" evidence="2">
    <location>
        <begin position="403"/>
        <end position="414"/>
    </location>
</feature>
<evidence type="ECO:0000259" key="3">
    <source>
        <dbReference type="PROSITE" id="PS51025"/>
    </source>
</evidence>
<dbReference type="GO" id="GO:0048024">
    <property type="term" value="P:regulation of mRNA splicing, via spliceosome"/>
    <property type="evidence" value="ECO:0007669"/>
    <property type="project" value="TreeGrafter"/>
</dbReference>
<dbReference type="AlphaFoldDB" id="A0A369K7U6"/>
<evidence type="ECO:0000256" key="1">
    <source>
        <dbReference type="ARBA" id="ARBA00022664"/>
    </source>
</evidence>
<dbReference type="PROSITE" id="PS51025">
    <property type="entry name" value="PWI"/>
    <property type="match status" value="1"/>
</dbReference>
<protein>
    <recommendedName>
        <fullName evidence="3">PWI domain-containing protein</fullName>
    </recommendedName>
</protein>
<dbReference type="STRING" id="39966.A0A369K7U6"/>
<feature type="compositionally biased region" description="Basic and acidic residues" evidence="2">
    <location>
        <begin position="382"/>
        <end position="402"/>
    </location>
</feature>
<dbReference type="Pfam" id="PF01480">
    <property type="entry name" value="PWI"/>
    <property type="match status" value="1"/>
</dbReference>
<dbReference type="OrthoDB" id="163257at2759"/>
<reference evidence="4" key="1">
    <citation type="submission" date="2018-04" db="EMBL/GenBank/DDBJ databases">
        <title>Whole genome sequencing of Hypsizygus marmoreus.</title>
        <authorList>
            <person name="Choi I.-G."/>
            <person name="Min B."/>
            <person name="Kim J.-G."/>
            <person name="Kim S."/>
            <person name="Oh Y.-L."/>
            <person name="Kong W.-S."/>
            <person name="Park H."/>
            <person name="Jeong J."/>
            <person name="Song E.-S."/>
        </authorList>
    </citation>
    <scope>NUCLEOTIDE SEQUENCE [LARGE SCALE GENOMIC DNA]</scope>
    <source>
        <strain evidence="4">51987-8</strain>
    </source>
</reference>
<dbReference type="PANTHER" id="PTHR23148">
    <property type="entry name" value="SERINE/ARGININE REGULATED NUCLEAR MATRIX PROTEIN"/>
    <property type="match status" value="1"/>
</dbReference>
<proteinExistence type="predicted"/>
<dbReference type="GO" id="GO:0005681">
    <property type="term" value="C:spliceosomal complex"/>
    <property type="evidence" value="ECO:0007669"/>
    <property type="project" value="TreeGrafter"/>
</dbReference>
<feature type="compositionally biased region" description="Basic and acidic residues" evidence="2">
    <location>
        <begin position="338"/>
        <end position="368"/>
    </location>
</feature>
<accession>A0A369K7U6</accession>
<name>A0A369K7U6_HYPMA</name>
<dbReference type="PANTHER" id="PTHR23148:SF0">
    <property type="entry name" value="SERINE_ARGININE REPETITIVE MATRIX PROTEIN 1"/>
    <property type="match status" value="1"/>
</dbReference>
<dbReference type="SUPFAM" id="SSF101233">
    <property type="entry name" value="PWI domain"/>
    <property type="match status" value="1"/>
</dbReference>
<evidence type="ECO:0000313" key="4">
    <source>
        <dbReference type="EMBL" id="RDB27903.1"/>
    </source>
</evidence>
<feature type="compositionally biased region" description="Low complexity" evidence="2">
    <location>
        <begin position="320"/>
        <end position="334"/>
    </location>
</feature>
<sequence>MADAGFFKGTSADQDRRFSDKELKLLKSMKFPPEFDKKVDMRKVNLNVIRPWIAKKIVELVGFEDEVVVEYAMGLLEDQQQLTPDPKKMQINLTGFLTKDTPAFMTALWNLLLEAQDDVTGVPRTFVEEKKAEMRRAREGDTRAIDERDQAGVEDVAGDGEEDMTMTEEEVGGHGTEVGETEVVALPVADHVDGLLGRPLPVAVLALQVPASVAHDHPHQCDGIALLLAVVHPPVASTAPALRLLPDAGHPLVVRLHAQFRGRRLLRGAGLAPLHSPLLLVEIPTSRTRLSPTTQRQPQPAKKCQSPKTPTQESLKVEVSYSSSPEKPQSSGSRSPPPKRESEKMDVDRSEGPRGSELKIKGQAEIERRKSKWDEEDAANDEPGRSKVELEKRENELKEKALRNKVMRTRKSSS</sequence>
<dbReference type="InterPro" id="IPR002483">
    <property type="entry name" value="PWI_dom"/>
</dbReference>
<dbReference type="GO" id="GO:0003723">
    <property type="term" value="F:RNA binding"/>
    <property type="evidence" value="ECO:0007669"/>
    <property type="project" value="TreeGrafter"/>
</dbReference>
<organism evidence="4 5">
    <name type="scientific">Hypsizygus marmoreus</name>
    <name type="common">White beech mushroom</name>
    <name type="synonym">Agaricus marmoreus</name>
    <dbReference type="NCBI Taxonomy" id="39966"/>
    <lineage>
        <taxon>Eukaryota</taxon>
        <taxon>Fungi</taxon>
        <taxon>Dikarya</taxon>
        <taxon>Basidiomycota</taxon>
        <taxon>Agaricomycotina</taxon>
        <taxon>Agaricomycetes</taxon>
        <taxon>Agaricomycetidae</taxon>
        <taxon>Agaricales</taxon>
        <taxon>Tricholomatineae</taxon>
        <taxon>Lyophyllaceae</taxon>
        <taxon>Hypsizygus</taxon>
    </lineage>
</organism>
<comment type="caution">
    <text evidence="4">The sequence shown here is derived from an EMBL/GenBank/DDBJ whole genome shotgun (WGS) entry which is preliminary data.</text>
</comment>
<dbReference type="InParanoid" id="A0A369K7U6"/>
<dbReference type="InterPro" id="IPR052225">
    <property type="entry name" value="Ser/Arg_repetitive_matrix"/>
</dbReference>
<dbReference type="EMBL" id="LUEZ02000013">
    <property type="protein sequence ID" value="RDB27903.1"/>
    <property type="molecule type" value="Genomic_DNA"/>
</dbReference>
<dbReference type="Proteomes" id="UP000076154">
    <property type="component" value="Unassembled WGS sequence"/>
</dbReference>
<keyword evidence="1" id="KW-0507">mRNA processing</keyword>
<feature type="compositionally biased region" description="Polar residues" evidence="2">
    <location>
        <begin position="285"/>
        <end position="298"/>
    </location>
</feature>
<evidence type="ECO:0000313" key="5">
    <source>
        <dbReference type="Proteomes" id="UP000076154"/>
    </source>
</evidence>